<evidence type="ECO:0000256" key="3">
    <source>
        <dbReference type="ARBA" id="ARBA00012601"/>
    </source>
</evidence>
<accession>A0A814APB9</accession>
<dbReference type="PROSITE" id="PS00562">
    <property type="entry name" value="CBM1_1"/>
    <property type="match status" value="1"/>
</dbReference>
<comment type="caution">
    <text evidence="13">The sequence shown here is derived from an EMBL/GenBank/DDBJ whole genome shotgun (WGS) entry which is preliminary data.</text>
</comment>
<keyword evidence="7" id="KW-0119">Carbohydrate metabolism</keyword>
<dbReference type="Pfam" id="PF00734">
    <property type="entry name" value="CBM_1"/>
    <property type="match status" value="1"/>
</dbReference>
<evidence type="ECO:0000256" key="7">
    <source>
        <dbReference type="ARBA" id="ARBA00023277"/>
    </source>
</evidence>
<keyword evidence="9" id="KW-0624">Polysaccharide degradation</keyword>
<dbReference type="AlphaFoldDB" id="A0A814APB9"/>
<feature type="signal peptide" evidence="11">
    <location>
        <begin position="1"/>
        <end position="18"/>
    </location>
</feature>
<dbReference type="Gene3D" id="2.40.40.10">
    <property type="entry name" value="RlpA-like domain"/>
    <property type="match status" value="2"/>
</dbReference>
<dbReference type="PANTHER" id="PTHR39730">
    <property type="entry name" value="ENDOGLUCANASE 1"/>
    <property type="match status" value="1"/>
</dbReference>
<evidence type="ECO:0000313" key="13">
    <source>
        <dbReference type="EMBL" id="CAF0917662.1"/>
    </source>
</evidence>
<dbReference type="PROSITE" id="PS01140">
    <property type="entry name" value="GLYCOSYL_HYDROL_F45"/>
    <property type="match status" value="1"/>
</dbReference>
<proteinExistence type="inferred from homology"/>
<comment type="similarity">
    <text evidence="2">Belongs to the glycosyl hydrolase 45 (cellulase K) family.</text>
</comment>
<evidence type="ECO:0000256" key="10">
    <source>
        <dbReference type="PROSITE-ProRule" id="PRU10069"/>
    </source>
</evidence>
<keyword evidence="6" id="KW-0136">Cellulose degradation</keyword>
<evidence type="ECO:0000256" key="8">
    <source>
        <dbReference type="ARBA" id="ARBA00023295"/>
    </source>
</evidence>
<organism evidence="13 14">
    <name type="scientific">Adineta steineri</name>
    <dbReference type="NCBI Taxonomy" id="433720"/>
    <lineage>
        <taxon>Eukaryota</taxon>
        <taxon>Metazoa</taxon>
        <taxon>Spiralia</taxon>
        <taxon>Gnathifera</taxon>
        <taxon>Rotifera</taxon>
        <taxon>Eurotatoria</taxon>
        <taxon>Bdelloidea</taxon>
        <taxon>Adinetida</taxon>
        <taxon>Adinetidae</taxon>
        <taxon>Adineta</taxon>
    </lineage>
</organism>
<dbReference type="Pfam" id="PF02015">
    <property type="entry name" value="Glyco_hydro_45"/>
    <property type="match status" value="2"/>
</dbReference>
<keyword evidence="5" id="KW-0378">Hydrolase</keyword>
<gene>
    <name evidence="13" type="ORF">JYZ213_LOCUS11432</name>
</gene>
<evidence type="ECO:0000256" key="9">
    <source>
        <dbReference type="ARBA" id="ARBA00023326"/>
    </source>
</evidence>
<evidence type="ECO:0000256" key="1">
    <source>
        <dbReference type="ARBA" id="ARBA00000966"/>
    </source>
</evidence>
<sequence>MFKIIIILLISLLNLPRATPCAALYGQCGGKEWKGSTQCCSGSTCTFGNDYYSQCLPSSDSSSSSSPTTIKTTQSPSVIVDDSRQHGVTTRYWDCCKASCGWAGKASVTNPVKTCARDGITSVDVNAQSGCNGGSAYMCSNQQPWNVSSSLSYGYAAAYITNQRESDWCCACYSLIFTSGPVVGKELIVQVTNTGGDLGKNHFDLQMPGGGVGLFDGCSSQFIGSYSWGDRYGGVRTRSDCDKLPASVRAGCFWRFDCQFIGSYSWGDRYGGVRTRSDCDKLPASVRAGCFWRFDWFKNADNPSMSFKKVTCPPALTANTQCIRK</sequence>
<dbReference type="InterPro" id="IPR036908">
    <property type="entry name" value="RlpA-like_sf"/>
</dbReference>
<feature type="domain" description="CBM1" evidence="12">
    <location>
        <begin position="20"/>
        <end position="56"/>
    </location>
</feature>
<name>A0A814APB9_9BILA</name>
<keyword evidence="8" id="KW-0326">Glycosidase</keyword>
<dbReference type="GO" id="GO:0030248">
    <property type="term" value="F:cellulose binding"/>
    <property type="evidence" value="ECO:0007669"/>
    <property type="project" value="InterPro"/>
</dbReference>
<dbReference type="InterPro" id="IPR052288">
    <property type="entry name" value="GH45_Enzymes"/>
</dbReference>
<dbReference type="InterPro" id="IPR000254">
    <property type="entry name" value="CBD"/>
</dbReference>
<dbReference type="PROSITE" id="PS51164">
    <property type="entry name" value="CBM1_2"/>
    <property type="match status" value="1"/>
</dbReference>
<evidence type="ECO:0000256" key="2">
    <source>
        <dbReference type="ARBA" id="ARBA00007793"/>
    </source>
</evidence>
<evidence type="ECO:0000256" key="5">
    <source>
        <dbReference type="ARBA" id="ARBA00022801"/>
    </source>
</evidence>
<evidence type="ECO:0000313" key="14">
    <source>
        <dbReference type="Proteomes" id="UP000663845"/>
    </source>
</evidence>
<comment type="catalytic activity">
    <reaction evidence="1 10">
        <text>Endohydrolysis of (1-&gt;4)-beta-D-glucosidic linkages in cellulose, lichenin and cereal beta-D-glucans.</text>
        <dbReference type="EC" id="3.2.1.4"/>
    </reaction>
</comment>
<feature type="active site" description="Nucleophile" evidence="10">
    <location>
        <position position="94"/>
    </location>
</feature>
<dbReference type="SUPFAM" id="SSF57180">
    <property type="entry name" value="Cellulose-binding domain"/>
    <property type="match status" value="1"/>
</dbReference>
<dbReference type="EMBL" id="CAJNOG010000086">
    <property type="protein sequence ID" value="CAF0917662.1"/>
    <property type="molecule type" value="Genomic_DNA"/>
</dbReference>
<dbReference type="SMART" id="SM00236">
    <property type="entry name" value="fCBD"/>
    <property type="match status" value="1"/>
</dbReference>
<dbReference type="GO" id="GO:0005576">
    <property type="term" value="C:extracellular region"/>
    <property type="evidence" value="ECO:0007669"/>
    <property type="project" value="InterPro"/>
</dbReference>
<dbReference type="GO" id="GO:0008810">
    <property type="term" value="F:cellulase activity"/>
    <property type="evidence" value="ECO:0007669"/>
    <property type="project" value="UniProtKB-EC"/>
</dbReference>
<protein>
    <recommendedName>
        <fullName evidence="3 10">Cellulase</fullName>
        <ecNumber evidence="3 10">3.2.1.4</ecNumber>
    </recommendedName>
</protein>
<dbReference type="InterPro" id="IPR000334">
    <property type="entry name" value="Glyco_hydro_45"/>
</dbReference>
<evidence type="ECO:0000256" key="11">
    <source>
        <dbReference type="SAM" id="SignalP"/>
    </source>
</evidence>
<feature type="chain" id="PRO_5032670055" description="Cellulase" evidence="11">
    <location>
        <begin position="19"/>
        <end position="325"/>
    </location>
</feature>
<evidence type="ECO:0000256" key="6">
    <source>
        <dbReference type="ARBA" id="ARBA00023001"/>
    </source>
</evidence>
<dbReference type="GO" id="GO:0030245">
    <property type="term" value="P:cellulose catabolic process"/>
    <property type="evidence" value="ECO:0007669"/>
    <property type="project" value="UniProtKB-KW"/>
</dbReference>
<evidence type="ECO:0000259" key="12">
    <source>
        <dbReference type="PROSITE" id="PS51164"/>
    </source>
</evidence>
<dbReference type="SUPFAM" id="SSF50685">
    <property type="entry name" value="Barwin-like endoglucanases"/>
    <property type="match status" value="2"/>
</dbReference>
<dbReference type="InterPro" id="IPR035971">
    <property type="entry name" value="CBD_sf"/>
</dbReference>
<dbReference type="Proteomes" id="UP000663845">
    <property type="component" value="Unassembled WGS sequence"/>
</dbReference>
<dbReference type="EC" id="3.2.1.4" evidence="3 10"/>
<dbReference type="PANTHER" id="PTHR39730:SF1">
    <property type="entry name" value="ENDOGLUCANASE 1"/>
    <property type="match status" value="1"/>
</dbReference>
<evidence type="ECO:0000256" key="4">
    <source>
        <dbReference type="ARBA" id="ARBA00022729"/>
    </source>
</evidence>
<keyword evidence="4 11" id="KW-0732">Signal</keyword>
<reference evidence="13" key="1">
    <citation type="submission" date="2021-02" db="EMBL/GenBank/DDBJ databases">
        <authorList>
            <person name="Nowell W R."/>
        </authorList>
    </citation>
    <scope>NUCLEOTIDE SEQUENCE</scope>
</reference>